<evidence type="ECO:0000259" key="14">
    <source>
        <dbReference type="PROSITE" id="PS50001"/>
    </source>
</evidence>
<dbReference type="PANTHER" id="PTHR11801">
    <property type="entry name" value="SIGNAL TRANSDUCER AND ACTIVATOR OF TRANSCRIPTION"/>
    <property type="match status" value="1"/>
</dbReference>
<dbReference type="Proteomes" id="UP001152622">
    <property type="component" value="Chromosome 5"/>
</dbReference>
<comment type="subcellular location">
    <subcellularLocation>
        <location evidence="2">Cytoplasm</location>
    </subcellularLocation>
    <subcellularLocation>
        <location evidence="1">Nucleus</location>
    </subcellularLocation>
</comment>
<feature type="region of interest" description="Disordered" evidence="13">
    <location>
        <begin position="388"/>
        <end position="417"/>
    </location>
</feature>
<feature type="compositionally biased region" description="Basic and acidic residues" evidence="13">
    <location>
        <begin position="128"/>
        <end position="141"/>
    </location>
</feature>
<dbReference type="InterPro" id="IPR000980">
    <property type="entry name" value="SH2"/>
</dbReference>
<reference evidence="15" key="1">
    <citation type="journal article" date="2023" name="Science">
        <title>Genome structures resolve the early diversification of teleost fishes.</title>
        <authorList>
            <person name="Parey E."/>
            <person name="Louis A."/>
            <person name="Montfort J."/>
            <person name="Bouchez O."/>
            <person name="Roques C."/>
            <person name="Iampietro C."/>
            <person name="Lluch J."/>
            <person name="Castinel A."/>
            <person name="Donnadieu C."/>
            <person name="Desvignes T."/>
            <person name="Floi Bucao C."/>
            <person name="Jouanno E."/>
            <person name="Wen M."/>
            <person name="Mejri S."/>
            <person name="Dirks R."/>
            <person name="Jansen H."/>
            <person name="Henkel C."/>
            <person name="Chen W.J."/>
            <person name="Zahm M."/>
            <person name="Cabau C."/>
            <person name="Klopp C."/>
            <person name="Thompson A.W."/>
            <person name="Robinson-Rechavi M."/>
            <person name="Braasch I."/>
            <person name="Lecointre G."/>
            <person name="Bobe J."/>
            <person name="Postlethwait J.H."/>
            <person name="Berthelot C."/>
            <person name="Roest Crollius H."/>
            <person name="Guiguen Y."/>
        </authorList>
    </citation>
    <scope>NUCLEOTIDE SEQUENCE</scope>
    <source>
        <strain evidence="15">WJC10195</strain>
    </source>
</reference>
<comment type="caution">
    <text evidence="15">The sequence shown here is derived from an EMBL/GenBank/DDBJ whole genome shotgun (WGS) entry which is preliminary data.</text>
</comment>
<evidence type="ECO:0000256" key="8">
    <source>
        <dbReference type="ARBA" id="ARBA00023125"/>
    </source>
</evidence>
<evidence type="ECO:0000256" key="11">
    <source>
        <dbReference type="ARBA" id="ARBA00023242"/>
    </source>
</evidence>
<dbReference type="Pfam" id="PF02864">
    <property type="entry name" value="STAT_bind"/>
    <property type="match status" value="1"/>
</dbReference>
<keyword evidence="11" id="KW-0539">Nucleus</keyword>
<accession>A0A9Q1FH01</accession>
<keyword evidence="4" id="KW-0963">Cytoplasm</keyword>
<dbReference type="InterPro" id="IPR036535">
    <property type="entry name" value="STAT_N_sf"/>
</dbReference>
<dbReference type="GO" id="GO:0003677">
    <property type="term" value="F:DNA binding"/>
    <property type="evidence" value="ECO:0007669"/>
    <property type="project" value="UniProtKB-KW"/>
</dbReference>
<keyword evidence="9" id="KW-0010">Activator</keyword>
<dbReference type="GO" id="GO:0003700">
    <property type="term" value="F:DNA-binding transcription factor activity"/>
    <property type="evidence" value="ECO:0007669"/>
    <property type="project" value="InterPro"/>
</dbReference>
<dbReference type="EMBL" id="JAINUF010000005">
    <property type="protein sequence ID" value="KAJ8358721.1"/>
    <property type="molecule type" value="Genomic_DNA"/>
</dbReference>
<sequence>MNAHFHTEYEVFRTVHSRFIPTPEEELCRGHAWLLLVRKREPASWFGKNNGLWPPLLLKRKGELLSGSTMNLNLKWLIAVWLLLTNPTFSTAPSPPGQSAGLYHSSAVEEEGLGTQERKAFVSGSPLEHGHPLGSEERVEGPPEEEEEDRRQAALRLVTTITAMLQGKLRVVPLQGNASCGELLASASLGGASMALFPRELLGLSLVPVLGVSGCPLEAQTLTLQLFELLGLADTEELLMEVKDLIGWSANPLAAATPDPPMGKSPGGAPPGGSGEEDGIGEAVQTCENLGARCAGVSSGASPGRYPCGAEERGAGLCPPPSGSESWIRECREGRAPGAFRRSAPQRNCVDKREERIYSVVEWIPGVSTLYSLGTAVYYALRQLLGDGEGEGHPQRRRPGDRRPSWPSPAGPRAWPGMRWGREWKTGVKAGIKYPPQQHEARGRPHRCAVGEASANWTPCTCRSLDEIYCQGEFPMDVRYYLAPWIESQDWLRAKHDLSVASILFQALQENLDNQHSRFVQDGESFLMQRNIRRFKQNFQRYEEQPWALANIIESCLSKEQDILRSAQLAEQVQMLQVQSSPVETDGHRNIERKMADLRTGVQNMEHGVRSLEEQQDEFDFKYKTQSMEGNITEEERNTQMRVLQYLLNSLDNSRKDLLSRMNVLLDAAEQLFVVLGEELTDWQRRQQKSCIGAPVNTCLNQLESWFTGMAECLFQLCKFLRKIDELQGKVTYERDPFKTEKPALQNRVEHFLTSLLRSAFVVETQPAMPQGKGPMVLRTNVQFSVRTRLLVKVPELNHAMKVKVSMGQVRFYSLCLHPLIMDAVPMKGYRRFNVLGNSSKALNMAESTSGGMVADFRHLSLKEQKSGGGGKGVNDLSLSVMEELHIIHFETVFELHGLSVTLEASSLPVVVISNSSQQQTAWASVLWFNMLCTDPTNVKFFASSPVASWSQLAEGLSWQFLSNTKRGLDDSQLDMIAQKLFDKQRSYSNCRMPWARFSKEMLPNANFTFWTWFDGILVLVKNYLENLWRDGCIMGFVSKVREKTLLKKKQDGTFLLRFSESVKDGGITFSWVESSVDGTPNVRSVQPFTKEDLSQIPFSEIIRNFQILEAENIPENPLKFLYPNTPKDEAFGKYYAEKSGAESPYLKYIKTKLVFISKENTLEAKSPMNTLSVPEATVPMNELCMPHGEEAAASDDPRRPSDARMSEDDWPLLGHDLPLEDLSLVDLSTATGLQEFLTSCDPMMIGSDSPTVEEPSSAGGLPNFATFSDSTCYTLQCSPY</sequence>
<dbReference type="FunFam" id="1.20.1050.20:FF:000001">
    <property type="entry name" value="Signal transducer and activator of transcription"/>
    <property type="match status" value="1"/>
</dbReference>
<dbReference type="GO" id="GO:0005634">
    <property type="term" value="C:nucleus"/>
    <property type="evidence" value="ECO:0007669"/>
    <property type="project" value="UniProtKB-SubCell"/>
</dbReference>
<dbReference type="Pfam" id="PF21354">
    <property type="entry name" value="STAT_linker"/>
    <property type="match status" value="1"/>
</dbReference>
<dbReference type="InterPro" id="IPR048988">
    <property type="entry name" value="STAT_linker"/>
</dbReference>
<dbReference type="SMART" id="SM00964">
    <property type="entry name" value="STAT_int"/>
    <property type="match status" value="1"/>
</dbReference>
<evidence type="ECO:0000256" key="13">
    <source>
        <dbReference type="SAM" id="MobiDB-lite"/>
    </source>
</evidence>
<feature type="region of interest" description="Disordered" evidence="13">
    <location>
        <begin position="256"/>
        <end position="279"/>
    </location>
</feature>
<keyword evidence="7" id="KW-0805">Transcription regulation</keyword>
<dbReference type="GO" id="GO:0006955">
    <property type="term" value="P:immune response"/>
    <property type="evidence" value="ECO:0007669"/>
    <property type="project" value="UniProtKB-ARBA"/>
</dbReference>
<dbReference type="FunFam" id="1.10.238.10:FF:000012">
    <property type="entry name" value="Signal transducer and activator of transcription"/>
    <property type="match status" value="1"/>
</dbReference>
<keyword evidence="5" id="KW-0597">Phosphoprotein</keyword>
<dbReference type="PROSITE" id="PS50001">
    <property type="entry name" value="SH2"/>
    <property type="match status" value="1"/>
</dbReference>
<comment type="similarity">
    <text evidence="3">Belongs to the transcription factor STAT family.</text>
</comment>
<evidence type="ECO:0000256" key="9">
    <source>
        <dbReference type="ARBA" id="ARBA00023159"/>
    </source>
</evidence>
<evidence type="ECO:0000256" key="7">
    <source>
        <dbReference type="ARBA" id="ARBA00023015"/>
    </source>
</evidence>
<evidence type="ECO:0000256" key="10">
    <source>
        <dbReference type="ARBA" id="ARBA00023163"/>
    </source>
</evidence>
<evidence type="ECO:0000256" key="6">
    <source>
        <dbReference type="ARBA" id="ARBA00022999"/>
    </source>
</evidence>
<name>A0A9Q1FH01_SYNKA</name>
<dbReference type="SUPFAM" id="SSF47655">
    <property type="entry name" value="STAT"/>
    <property type="match status" value="1"/>
</dbReference>
<dbReference type="Gene3D" id="1.10.532.10">
    <property type="entry name" value="STAT transcription factor, N-terminal domain"/>
    <property type="match status" value="1"/>
</dbReference>
<keyword evidence="10" id="KW-0804">Transcription</keyword>
<dbReference type="SUPFAM" id="SSF49417">
    <property type="entry name" value="p53-like transcription factors"/>
    <property type="match status" value="1"/>
</dbReference>
<gene>
    <name evidence="15" type="ORF">SKAU_G00152460</name>
</gene>
<organism evidence="15 16">
    <name type="scientific">Synaphobranchus kaupii</name>
    <name type="common">Kaup's arrowtooth eel</name>
    <dbReference type="NCBI Taxonomy" id="118154"/>
    <lineage>
        <taxon>Eukaryota</taxon>
        <taxon>Metazoa</taxon>
        <taxon>Chordata</taxon>
        <taxon>Craniata</taxon>
        <taxon>Vertebrata</taxon>
        <taxon>Euteleostomi</taxon>
        <taxon>Actinopterygii</taxon>
        <taxon>Neopterygii</taxon>
        <taxon>Teleostei</taxon>
        <taxon>Anguilliformes</taxon>
        <taxon>Synaphobranchidae</taxon>
        <taxon>Synaphobranchus</taxon>
    </lineage>
</organism>
<dbReference type="GO" id="GO:0005737">
    <property type="term" value="C:cytoplasm"/>
    <property type="evidence" value="ECO:0007669"/>
    <property type="project" value="UniProtKB-SubCell"/>
</dbReference>
<keyword evidence="6 12" id="KW-0727">SH2 domain</keyword>
<dbReference type="Pfam" id="PF01017">
    <property type="entry name" value="STAT_alpha"/>
    <property type="match status" value="1"/>
</dbReference>
<keyword evidence="8" id="KW-0238">DNA-binding</keyword>
<dbReference type="InterPro" id="IPR036860">
    <property type="entry name" value="SH2_dom_sf"/>
</dbReference>
<dbReference type="Gene3D" id="2.60.40.630">
    <property type="entry name" value="STAT transcription factor, DNA-binding domain"/>
    <property type="match status" value="1"/>
</dbReference>
<evidence type="ECO:0000256" key="4">
    <source>
        <dbReference type="ARBA" id="ARBA00022490"/>
    </source>
</evidence>
<keyword evidence="16" id="KW-1185">Reference proteome</keyword>
<dbReference type="OrthoDB" id="19300at2759"/>
<dbReference type="Gene3D" id="3.30.505.10">
    <property type="entry name" value="SH2 domain"/>
    <property type="match status" value="1"/>
</dbReference>
<dbReference type="Gene3D" id="1.20.1050.20">
    <property type="entry name" value="STAT transcription factor, all-alpha domain"/>
    <property type="match status" value="1"/>
</dbReference>
<evidence type="ECO:0000256" key="3">
    <source>
        <dbReference type="ARBA" id="ARBA00005586"/>
    </source>
</evidence>
<evidence type="ECO:0000256" key="5">
    <source>
        <dbReference type="ARBA" id="ARBA00022553"/>
    </source>
</evidence>
<evidence type="ECO:0000256" key="1">
    <source>
        <dbReference type="ARBA" id="ARBA00004123"/>
    </source>
</evidence>
<evidence type="ECO:0000313" key="16">
    <source>
        <dbReference type="Proteomes" id="UP001152622"/>
    </source>
</evidence>
<evidence type="ECO:0000313" key="15">
    <source>
        <dbReference type="EMBL" id="KAJ8358721.1"/>
    </source>
</evidence>
<dbReference type="InterPro" id="IPR013801">
    <property type="entry name" value="STAT_TF_DNA-bd"/>
</dbReference>
<dbReference type="InterPro" id="IPR015988">
    <property type="entry name" value="STAT_TF_CC"/>
</dbReference>
<dbReference type="Pfam" id="PF00017">
    <property type="entry name" value="SH2"/>
    <property type="match status" value="1"/>
</dbReference>
<dbReference type="InterPro" id="IPR001217">
    <property type="entry name" value="STAT"/>
</dbReference>
<dbReference type="SUPFAM" id="SSF55550">
    <property type="entry name" value="SH2 domain"/>
    <property type="match status" value="1"/>
</dbReference>
<dbReference type="InterPro" id="IPR012345">
    <property type="entry name" value="STAT_TF_DNA-bd_N"/>
</dbReference>
<protein>
    <recommendedName>
        <fullName evidence="14">SH2 domain-containing protein</fullName>
    </recommendedName>
</protein>
<evidence type="ECO:0000256" key="12">
    <source>
        <dbReference type="PROSITE-ProRule" id="PRU00191"/>
    </source>
</evidence>
<dbReference type="FunFam" id="2.60.40.630:FF:000001">
    <property type="entry name" value="Signal transducer and activator of transcription"/>
    <property type="match status" value="1"/>
</dbReference>
<dbReference type="InterPro" id="IPR008967">
    <property type="entry name" value="p53-like_TF_DNA-bd_sf"/>
</dbReference>
<dbReference type="Pfam" id="PF02865">
    <property type="entry name" value="STAT_int"/>
    <property type="match status" value="1"/>
</dbReference>
<dbReference type="Gene3D" id="1.10.238.10">
    <property type="entry name" value="EF-hand"/>
    <property type="match status" value="1"/>
</dbReference>
<dbReference type="InterPro" id="IPR013800">
    <property type="entry name" value="STAT_TF_alpha"/>
</dbReference>
<dbReference type="InterPro" id="IPR013799">
    <property type="entry name" value="STAT_TF_prot_interaction"/>
</dbReference>
<proteinExistence type="inferred from homology"/>
<dbReference type="GO" id="GO:0019221">
    <property type="term" value="P:cytokine-mediated signaling pathway"/>
    <property type="evidence" value="ECO:0007669"/>
    <property type="project" value="UniProtKB-ARBA"/>
</dbReference>
<evidence type="ECO:0000256" key="2">
    <source>
        <dbReference type="ARBA" id="ARBA00004496"/>
    </source>
</evidence>
<feature type="domain" description="SH2" evidence="14">
    <location>
        <begin position="1029"/>
        <end position="1136"/>
    </location>
</feature>
<dbReference type="FunFam" id="3.30.505.10:FF:000003">
    <property type="entry name" value="Signal transducer and activator of transcription"/>
    <property type="match status" value="1"/>
</dbReference>
<feature type="region of interest" description="Disordered" evidence="13">
    <location>
        <begin position="124"/>
        <end position="151"/>
    </location>
</feature>
<dbReference type="SUPFAM" id="SSF48092">
    <property type="entry name" value="Transcription factor STAT-4 N-domain"/>
    <property type="match status" value="1"/>
</dbReference>